<comment type="caution">
    <text evidence="2">The sequence shown here is derived from an EMBL/GenBank/DDBJ whole genome shotgun (WGS) entry which is preliminary data.</text>
</comment>
<evidence type="ECO:0000313" key="2">
    <source>
        <dbReference type="EMBL" id="MEC3863100.1"/>
    </source>
</evidence>
<reference evidence="2 3" key="1">
    <citation type="submission" date="2024-01" db="EMBL/GenBank/DDBJ databases">
        <title>Mesobacterium rodlantinim sp. nov., isolated from shallow sea hydrothermal systems off Kueishantao Island.</title>
        <authorList>
            <person name="Su Z."/>
            <person name="Tang K."/>
        </authorList>
    </citation>
    <scope>NUCLEOTIDE SEQUENCE [LARGE SCALE GENOMIC DNA]</scope>
    <source>
        <strain evidence="2 3">TK19101</strain>
    </source>
</reference>
<keyword evidence="1" id="KW-0812">Transmembrane</keyword>
<feature type="transmembrane region" description="Helical" evidence="1">
    <location>
        <begin position="25"/>
        <end position="49"/>
    </location>
</feature>
<feature type="transmembrane region" description="Helical" evidence="1">
    <location>
        <begin position="128"/>
        <end position="152"/>
    </location>
</feature>
<dbReference type="EMBL" id="JAYLLH010000037">
    <property type="protein sequence ID" value="MEC3863100.1"/>
    <property type="molecule type" value="Genomic_DNA"/>
</dbReference>
<feature type="transmembrane region" description="Helical" evidence="1">
    <location>
        <begin position="301"/>
        <end position="317"/>
    </location>
</feature>
<organism evidence="2 3">
    <name type="scientific">Mesobacterium hydrothermale</name>
    <dbReference type="NCBI Taxonomy" id="3111907"/>
    <lineage>
        <taxon>Bacteria</taxon>
        <taxon>Pseudomonadati</taxon>
        <taxon>Pseudomonadota</taxon>
        <taxon>Alphaproteobacteria</taxon>
        <taxon>Rhodobacterales</taxon>
        <taxon>Roseobacteraceae</taxon>
        <taxon>Mesobacterium</taxon>
    </lineage>
</organism>
<keyword evidence="1" id="KW-1133">Transmembrane helix</keyword>
<protein>
    <submittedName>
        <fullName evidence="2">ABC transporter permease subunit</fullName>
    </submittedName>
</protein>
<dbReference type="RefSeq" id="WP_326299169.1">
    <property type="nucleotide sequence ID" value="NZ_JAYLLH010000037.1"/>
</dbReference>
<dbReference type="Proteomes" id="UP001348149">
    <property type="component" value="Unassembled WGS sequence"/>
</dbReference>
<keyword evidence="1" id="KW-0472">Membrane</keyword>
<gene>
    <name evidence="2" type="ORF">VK792_17545</name>
</gene>
<name>A0ABU6HKW6_9RHOB</name>
<feature type="transmembrane region" description="Helical" evidence="1">
    <location>
        <begin position="172"/>
        <end position="195"/>
    </location>
</feature>
<keyword evidence="3" id="KW-1185">Reference proteome</keyword>
<dbReference type="PANTHER" id="PTHR43471">
    <property type="entry name" value="ABC TRANSPORTER PERMEASE"/>
    <property type="match status" value="1"/>
</dbReference>
<feature type="transmembrane region" description="Helical" evidence="1">
    <location>
        <begin position="86"/>
        <end position="107"/>
    </location>
</feature>
<sequence>MSEFLNHPVRAIAAKDLADARRDHFILIVIGFIALAALTSLVTGAIALANDVTTYNDAKATLMALGKSLDGIAAPEFYPLKLLRGAIEQIEIIGAVLGILAGFRAAVSERGRQTLALIMTRPVKSWQFLAGKYVSGVALLSLGLAAVFGLAAVTLQLTSGVGLQLADLGRIAIVWVTASAYVMVFYSLTFVLTLWAKSPANALLLSFALWLLVVLVAPQVGDTLDPDNQVAGGVFKQLHVPKAEQNRIKAGYAGFETIRNGIEAASVTKHFERFSFAVLGIKDSYTGKPLGPILVEKRGDFLWILFTSLGLAALMLARPINANRLTKE</sequence>
<evidence type="ECO:0000313" key="3">
    <source>
        <dbReference type="Proteomes" id="UP001348149"/>
    </source>
</evidence>
<feature type="transmembrane region" description="Helical" evidence="1">
    <location>
        <begin position="202"/>
        <end position="220"/>
    </location>
</feature>
<accession>A0ABU6HKW6</accession>
<dbReference type="Pfam" id="PF12679">
    <property type="entry name" value="ABC2_membrane_2"/>
    <property type="match status" value="1"/>
</dbReference>
<evidence type="ECO:0000256" key="1">
    <source>
        <dbReference type="SAM" id="Phobius"/>
    </source>
</evidence>
<proteinExistence type="predicted"/>